<evidence type="ECO:0000313" key="3">
    <source>
        <dbReference type="Proteomes" id="UP000076532"/>
    </source>
</evidence>
<organism evidence="2 3">
    <name type="scientific">Athelia psychrophila</name>
    <dbReference type="NCBI Taxonomy" id="1759441"/>
    <lineage>
        <taxon>Eukaryota</taxon>
        <taxon>Fungi</taxon>
        <taxon>Dikarya</taxon>
        <taxon>Basidiomycota</taxon>
        <taxon>Agaricomycotina</taxon>
        <taxon>Agaricomycetes</taxon>
        <taxon>Agaricomycetidae</taxon>
        <taxon>Atheliales</taxon>
        <taxon>Atheliaceae</taxon>
        <taxon>Athelia</taxon>
    </lineage>
</organism>
<evidence type="ECO:0000256" key="1">
    <source>
        <dbReference type="SAM" id="MobiDB-lite"/>
    </source>
</evidence>
<feature type="compositionally biased region" description="Acidic residues" evidence="1">
    <location>
        <begin position="114"/>
        <end position="152"/>
    </location>
</feature>
<gene>
    <name evidence="2" type="ORF">FIBSPDRAFT_1044011</name>
</gene>
<name>A0A166KB13_9AGAM</name>
<reference evidence="2 3" key="1">
    <citation type="journal article" date="2016" name="Mol. Biol. Evol.">
        <title>Comparative Genomics of Early-Diverging Mushroom-Forming Fungi Provides Insights into the Origins of Lignocellulose Decay Capabilities.</title>
        <authorList>
            <person name="Nagy L.G."/>
            <person name="Riley R."/>
            <person name="Tritt A."/>
            <person name="Adam C."/>
            <person name="Daum C."/>
            <person name="Floudas D."/>
            <person name="Sun H."/>
            <person name="Yadav J.S."/>
            <person name="Pangilinan J."/>
            <person name="Larsson K.H."/>
            <person name="Matsuura K."/>
            <person name="Barry K."/>
            <person name="Labutti K."/>
            <person name="Kuo R."/>
            <person name="Ohm R.A."/>
            <person name="Bhattacharya S.S."/>
            <person name="Shirouzu T."/>
            <person name="Yoshinaga Y."/>
            <person name="Martin F.M."/>
            <person name="Grigoriev I.V."/>
            <person name="Hibbett D.S."/>
        </authorList>
    </citation>
    <scope>NUCLEOTIDE SEQUENCE [LARGE SCALE GENOMIC DNA]</scope>
    <source>
        <strain evidence="2 3">CBS 109695</strain>
    </source>
</reference>
<dbReference type="AlphaFoldDB" id="A0A166KB13"/>
<sequence length="152" mass="16973">MHSNLSDYNLMEAWEHPFPEAQCKAVACTESGVATHNLGSPIDECWGPVSLATFYGDALPPRFSRTPVMQEAERDLTPEAEIGSHDLDVSSIISDSNAAIIAMRHEEEEPEPQKEEEEEDEVIYLKEEEEESSEDSDSDSDDVVEEDVVGDW</sequence>
<dbReference type="Proteomes" id="UP000076532">
    <property type="component" value="Unassembled WGS sequence"/>
</dbReference>
<keyword evidence="3" id="KW-1185">Reference proteome</keyword>
<protein>
    <submittedName>
        <fullName evidence="2">Uncharacterized protein</fullName>
    </submittedName>
</protein>
<accession>A0A166KB13</accession>
<proteinExistence type="predicted"/>
<evidence type="ECO:0000313" key="2">
    <source>
        <dbReference type="EMBL" id="KZP21721.1"/>
    </source>
</evidence>
<feature type="region of interest" description="Disordered" evidence="1">
    <location>
        <begin position="100"/>
        <end position="152"/>
    </location>
</feature>
<dbReference type="EMBL" id="KV417545">
    <property type="protein sequence ID" value="KZP21721.1"/>
    <property type="molecule type" value="Genomic_DNA"/>
</dbReference>
<feature type="compositionally biased region" description="Basic and acidic residues" evidence="1">
    <location>
        <begin position="103"/>
        <end position="113"/>
    </location>
</feature>